<keyword evidence="8" id="KW-1185">Reference proteome</keyword>
<evidence type="ECO:0000259" key="6">
    <source>
        <dbReference type="PROSITE" id="PS51481"/>
    </source>
</evidence>
<gene>
    <name evidence="7" type="ORF">AABB92_20185</name>
</gene>
<feature type="domain" description="DhaK" evidence="6">
    <location>
        <begin position="7"/>
        <end position="331"/>
    </location>
</feature>
<dbReference type="SMART" id="SM01120">
    <property type="entry name" value="Dak2"/>
    <property type="match status" value="1"/>
</dbReference>
<evidence type="ECO:0000256" key="3">
    <source>
        <dbReference type="ARBA" id="ARBA00022777"/>
    </source>
</evidence>
<dbReference type="InterPro" id="IPR036117">
    <property type="entry name" value="DhaL_dom_sf"/>
</dbReference>
<evidence type="ECO:0000313" key="8">
    <source>
        <dbReference type="Proteomes" id="UP001468095"/>
    </source>
</evidence>
<dbReference type="PROSITE" id="PS51480">
    <property type="entry name" value="DHAL"/>
    <property type="match status" value="1"/>
</dbReference>
<dbReference type="Gene3D" id="1.25.40.340">
    <property type="match status" value="1"/>
</dbReference>
<keyword evidence="2" id="KW-0547">Nucleotide-binding</keyword>
<keyword evidence="3 7" id="KW-0418">Kinase</keyword>
<feature type="domain" description="DhaL" evidence="5">
    <location>
        <begin position="367"/>
        <end position="569"/>
    </location>
</feature>
<evidence type="ECO:0000313" key="7">
    <source>
        <dbReference type="EMBL" id="MEL7697963.1"/>
    </source>
</evidence>
<dbReference type="Pfam" id="PF02733">
    <property type="entry name" value="Dak1"/>
    <property type="match status" value="1"/>
</dbReference>
<name>A0ABU9MSM0_9GAMM</name>
<keyword evidence="1" id="KW-0808">Transferase</keyword>
<dbReference type="GO" id="GO:0016301">
    <property type="term" value="F:kinase activity"/>
    <property type="evidence" value="ECO:0007669"/>
    <property type="project" value="UniProtKB-KW"/>
</dbReference>
<comment type="caution">
    <text evidence="7">The sequence shown here is derived from an EMBL/GenBank/DDBJ whole genome shotgun (WGS) entry which is preliminary data.</text>
</comment>
<dbReference type="EMBL" id="JBCGBG010000007">
    <property type="protein sequence ID" value="MEL7697963.1"/>
    <property type="molecule type" value="Genomic_DNA"/>
</dbReference>
<dbReference type="SUPFAM" id="SSF82549">
    <property type="entry name" value="DAK1/DegV-like"/>
    <property type="match status" value="1"/>
</dbReference>
<organism evidence="7 8">
    <name type="scientific">Pantoea brenneri</name>
    <dbReference type="NCBI Taxonomy" id="472694"/>
    <lineage>
        <taxon>Bacteria</taxon>
        <taxon>Pseudomonadati</taxon>
        <taxon>Pseudomonadota</taxon>
        <taxon>Gammaproteobacteria</taxon>
        <taxon>Enterobacterales</taxon>
        <taxon>Erwiniaceae</taxon>
        <taxon>Pantoea</taxon>
    </lineage>
</organism>
<dbReference type="PANTHER" id="PTHR28629:SF4">
    <property type="entry name" value="TRIOKINASE_FMN CYCLASE"/>
    <property type="match status" value="1"/>
</dbReference>
<evidence type="ECO:0000256" key="1">
    <source>
        <dbReference type="ARBA" id="ARBA00022679"/>
    </source>
</evidence>
<dbReference type="PROSITE" id="PS51481">
    <property type="entry name" value="DHAK"/>
    <property type="match status" value="1"/>
</dbReference>
<reference evidence="7 8" key="1">
    <citation type="submission" date="2024-04" db="EMBL/GenBank/DDBJ databases">
        <authorList>
            <person name="Suleimanova A.D."/>
            <person name="Pudova D.S."/>
            <person name="Shagimardanova E.I."/>
            <person name="Sharipova M.R."/>
        </authorList>
    </citation>
    <scope>NUCLEOTIDE SEQUENCE [LARGE SCALE GENOMIC DNA]</scope>
    <source>
        <strain evidence="7 8">3.1</strain>
    </source>
</reference>
<keyword evidence="4" id="KW-0067">ATP-binding</keyword>
<dbReference type="Gene3D" id="3.40.50.10440">
    <property type="entry name" value="Dihydroxyacetone kinase, domain 1"/>
    <property type="match status" value="1"/>
</dbReference>
<dbReference type="Proteomes" id="UP001468095">
    <property type="component" value="Unassembled WGS sequence"/>
</dbReference>
<evidence type="ECO:0000256" key="2">
    <source>
        <dbReference type="ARBA" id="ARBA00022741"/>
    </source>
</evidence>
<sequence>MTYLFNQPSAFAAELIEGFVAANADKVRQVPGGVVRNTRSQPGSVAVVVGGGSGHYPAFAGLVGQGLAHGAAMGNLFASPSAQQIYNVARAANNGGGVLLMFGNYAGDVLHFGQACERLRGEGIPCDILAVTDDISSAGIDEIEKRRGVAGDLTVFKVACAAAEAGYALPEVLRVAQHANNRTRSFGVAFSGCTLPGASHPLFEVEKGRMALGLGIHGEPGIKETEVPTADEMADIFVSRLLSELPPGVSQTAGQRVAVILNGLGTVKYEELFVVYRRVAQLLEAARLQIVEPDVGEFVTSFNMAGASLTLMWLDDELETFWRAPANAPAYRKGSVIVAEPLGQEATQAQAEESLPVASAASQQSAQQVLQLLEAVATMLQRNAEKLGDIDAVAGDGDHGIGMERGVLGAVEKARQVAARGAGAGTLLCRAADAWADKAGGTSGALWGVALTAIGTAIGDNQTPDAARIARGVRQAQEGIQHFGKARVGDKTMVDVLVPFSDSLNAAVARGASLTDAWHEAARVADQAAQATAQLLPKMGRARPLAEKSLGTPDAGAISLAMIVNTVADLLKDHATAGQGV</sequence>
<dbReference type="InterPro" id="IPR004006">
    <property type="entry name" value="DhaK_dom"/>
</dbReference>
<accession>A0ABU9MSM0</accession>
<dbReference type="InterPro" id="IPR004007">
    <property type="entry name" value="DhaL_dom"/>
</dbReference>
<dbReference type="Pfam" id="PF02734">
    <property type="entry name" value="Dak2"/>
    <property type="match status" value="1"/>
</dbReference>
<proteinExistence type="predicted"/>
<dbReference type="Gene3D" id="3.30.1180.20">
    <property type="entry name" value="Dihydroxyacetone kinase, domain 2"/>
    <property type="match status" value="1"/>
</dbReference>
<dbReference type="SUPFAM" id="SSF101473">
    <property type="entry name" value="DhaL-like"/>
    <property type="match status" value="1"/>
</dbReference>
<dbReference type="NCBIfam" id="NF011049">
    <property type="entry name" value="PRK14479.1"/>
    <property type="match status" value="1"/>
</dbReference>
<dbReference type="PANTHER" id="PTHR28629">
    <property type="entry name" value="TRIOKINASE/FMN CYCLASE"/>
    <property type="match status" value="1"/>
</dbReference>
<evidence type="ECO:0000259" key="5">
    <source>
        <dbReference type="PROSITE" id="PS51480"/>
    </source>
</evidence>
<evidence type="ECO:0000256" key="4">
    <source>
        <dbReference type="ARBA" id="ARBA00022840"/>
    </source>
</evidence>
<dbReference type="InterPro" id="IPR050861">
    <property type="entry name" value="Dihydroxyacetone_Kinase"/>
</dbReference>
<protein>
    <submittedName>
        <fullName evidence="7">Dihydroxyacetone kinase family protein</fullName>
    </submittedName>
</protein>
<dbReference type="RefSeq" id="WP_046289227.1">
    <property type="nucleotide sequence ID" value="NZ_JBCGBG010000007.1"/>
</dbReference>